<reference evidence="1 2" key="1">
    <citation type="journal article" date="2018" name="New Phytol.">
        <title>Phylogenomics of Endogonaceae and evolution of mycorrhizas within Mucoromycota.</title>
        <authorList>
            <person name="Chang Y."/>
            <person name="Desiro A."/>
            <person name="Na H."/>
            <person name="Sandor L."/>
            <person name="Lipzen A."/>
            <person name="Clum A."/>
            <person name="Barry K."/>
            <person name="Grigoriev I.V."/>
            <person name="Martin F.M."/>
            <person name="Stajich J.E."/>
            <person name="Smith M.E."/>
            <person name="Bonito G."/>
            <person name="Spatafora J.W."/>
        </authorList>
    </citation>
    <scope>NUCLEOTIDE SEQUENCE [LARGE SCALE GENOMIC DNA]</scope>
    <source>
        <strain evidence="1 2">GMNB39</strain>
    </source>
</reference>
<name>A0A433DGH3_9FUNG</name>
<evidence type="ECO:0000313" key="1">
    <source>
        <dbReference type="EMBL" id="RUP49926.1"/>
    </source>
</evidence>
<sequence length="304" mass="35524">MDAFMEFLDTENIGGSAQLVLLKDNAREFAKAWKDANRNYDRDNLKFIRAQRSIERYLQNFIELVNTGDSAEYRRVMNTRRIFDDISQTTKRGLAELTRVLNFLIRKEKEAWNSRHPNQDRSDSIQYHQAVDALKLLEEKLCPCETQSIPRKPSTPRRTSFGFKSPIEIPKVLAAECVYVAYERAWKQSAIFLSYIGKMVQGEWTFDDPPEDFMDNTGIYTWVIENNIYNFEALWEAWQHKVVSISKQVWELLTMDDRETGITISMKFIITQFKARETVIGTFVDRAPEGVSKALEFIKKAKQM</sequence>
<organism evidence="1 2">
    <name type="scientific">Jimgerdemannia flammicorona</name>
    <dbReference type="NCBI Taxonomy" id="994334"/>
    <lineage>
        <taxon>Eukaryota</taxon>
        <taxon>Fungi</taxon>
        <taxon>Fungi incertae sedis</taxon>
        <taxon>Mucoromycota</taxon>
        <taxon>Mucoromycotina</taxon>
        <taxon>Endogonomycetes</taxon>
        <taxon>Endogonales</taxon>
        <taxon>Endogonaceae</taxon>
        <taxon>Jimgerdemannia</taxon>
    </lineage>
</organism>
<protein>
    <submittedName>
        <fullName evidence="1">Uncharacterized protein</fullName>
    </submittedName>
</protein>
<dbReference type="EMBL" id="RBNI01001838">
    <property type="protein sequence ID" value="RUP49926.1"/>
    <property type="molecule type" value="Genomic_DNA"/>
</dbReference>
<proteinExistence type="predicted"/>
<keyword evidence="2" id="KW-1185">Reference proteome</keyword>
<dbReference type="Proteomes" id="UP000268093">
    <property type="component" value="Unassembled WGS sequence"/>
</dbReference>
<gene>
    <name evidence="1" type="ORF">BC936DRAFT_140954</name>
</gene>
<evidence type="ECO:0000313" key="2">
    <source>
        <dbReference type="Proteomes" id="UP000268093"/>
    </source>
</evidence>
<comment type="caution">
    <text evidence="1">The sequence shown here is derived from an EMBL/GenBank/DDBJ whole genome shotgun (WGS) entry which is preliminary data.</text>
</comment>
<dbReference type="AlphaFoldDB" id="A0A433DGH3"/>
<accession>A0A433DGH3</accession>